<dbReference type="RefSeq" id="WP_064074864.1">
    <property type="nucleotide sequence ID" value="NZ_CP096567.1"/>
</dbReference>
<keyword evidence="1 3" id="KW-0808">Transferase</keyword>
<name>A0AB38RN07_RHOSG</name>
<dbReference type="Proteomes" id="UP000831484">
    <property type="component" value="Plasmid pdjl-6-4"/>
</dbReference>
<reference evidence="4" key="1">
    <citation type="journal article" date="2022" name="Environ. Microbiol.">
        <title>Functional analysis, diversity, and distribution of carbendazim hydrolases MheI and CbmA, responsible for the initial step in carbendazim degradation.</title>
        <authorList>
            <person name="Zhang M."/>
            <person name="Bai X."/>
            <person name="Li Q."/>
            <person name="Zhang L."/>
            <person name="Zhu Q."/>
            <person name="Gao S."/>
            <person name="Ke Z."/>
            <person name="Jiang M."/>
            <person name="Hu J."/>
            <person name="Qiu J."/>
            <person name="Hong Q."/>
        </authorList>
    </citation>
    <scope>NUCLEOTIDE SEQUENCE [LARGE SCALE GENOMIC DNA]</scope>
    <source>
        <strain evidence="4">djl-6</strain>
    </source>
</reference>
<feature type="compositionally biased region" description="Polar residues" evidence="2">
    <location>
        <begin position="585"/>
        <end position="597"/>
    </location>
</feature>
<dbReference type="GO" id="GO:0008410">
    <property type="term" value="F:CoA-transferase activity"/>
    <property type="evidence" value="ECO:0007669"/>
    <property type="project" value="TreeGrafter"/>
</dbReference>
<dbReference type="Gene3D" id="3.30.1540.10">
    <property type="entry name" value="formyl-coa transferase, domain 3"/>
    <property type="match status" value="2"/>
</dbReference>
<evidence type="ECO:0000256" key="2">
    <source>
        <dbReference type="SAM" id="MobiDB-lite"/>
    </source>
</evidence>
<dbReference type="PANTHER" id="PTHR48207">
    <property type="entry name" value="SUCCINATE--HYDROXYMETHYLGLUTARATE COA-TRANSFERASE"/>
    <property type="match status" value="1"/>
</dbReference>
<dbReference type="EMBL" id="CP096567">
    <property type="protein sequence ID" value="UPU46489.1"/>
    <property type="molecule type" value="Genomic_DNA"/>
</dbReference>
<sequence length="780" mass="83622">MLDDIVVLEAGRRVSTGYAGKLLRDAGATVIRLEPSEGDPLRTDSPEYAEYLHAGKGSVTDVSSSSAGLALADRVDVVICDEKSDVQSLVRDLRSRRPRLIVVAVSPYGLDGPDATTPATDFTLQAEAGISLVHPSGDKPSISVGVPIVEMTGGAAAAMAVVVGLLANDADEAPVVADVSLFESAVALQQFPWLYNRIEHHSKYPLPQAPIPGIEQASDGWVCVVSVTPPQWKDFKQIAQVPALDDPRFDTLNDRVDHAAEVTALVREFTRRHTIDELVELGAANRVPIVPVATPGTIASIAPFAARNSFVRSASGVFTAPGPPFRVNGDARWTPALLADIGQDDNQDWSCTAPRIRNTADGIDPRLPLAGLRVVEFGTFQAGPMVTMNLASLGAEVIKVETVNRPDLIRFNGVPGTVDRFWERGAPFVGANLGKKDITADLADPRGLTVVRELIAEADVILENYGPRVLESRGLDYEGIRAINPDIVMVRMPAWGLDGPWRDRPGFTYTVNAASGMAELTGYADGEPLLTGSAVDPFAAFVCSFATITAIRRRRVTGHGALLEVPLCDAAIQLTAEAVVQQSASGRTFSRTGNNRPGSAPQGVYRGTDGAEFAVSVENDEQWSALAALPWAKAWADDERFADVAGREAMGAELDGLLRQACAELDSTQVVDDLRAAGIPSARLEVGDEVVRHRQLLARKRVVEIAHPVIGPQEYLAGPVRFVEGPDMAPCSPAPLFGQHNDEILTRLGRTAEEIAALREDGLISDSPFNTPFERTYTLR</sequence>
<dbReference type="AlphaFoldDB" id="A0AB38RN07"/>
<accession>A0AB38RN07</accession>
<dbReference type="InterPro" id="IPR003673">
    <property type="entry name" value="CoA-Trfase_fam_III"/>
</dbReference>
<organism evidence="3 4">
    <name type="scientific">Rhodococcus qingshengii JCM 15477</name>
    <dbReference type="NCBI Taxonomy" id="1303681"/>
    <lineage>
        <taxon>Bacteria</taxon>
        <taxon>Bacillati</taxon>
        <taxon>Actinomycetota</taxon>
        <taxon>Actinomycetes</taxon>
        <taxon>Mycobacteriales</taxon>
        <taxon>Nocardiaceae</taxon>
        <taxon>Rhodococcus</taxon>
        <taxon>Rhodococcus erythropolis group</taxon>
    </lineage>
</organism>
<evidence type="ECO:0000313" key="3">
    <source>
        <dbReference type="EMBL" id="UPU46489.1"/>
    </source>
</evidence>
<dbReference type="InterPro" id="IPR023606">
    <property type="entry name" value="CoA-Trfase_III_dom_1_sf"/>
</dbReference>
<keyword evidence="4" id="KW-1185">Reference proteome</keyword>
<dbReference type="SUPFAM" id="SSF89796">
    <property type="entry name" value="CoA-transferase family III (CaiB/BaiF)"/>
    <property type="match status" value="2"/>
</dbReference>
<geneLocation type="plasmid" evidence="3 4">
    <name>pdjl-6-4</name>
</geneLocation>
<evidence type="ECO:0000313" key="4">
    <source>
        <dbReference type="Proteomes" id="UP000831484"/>
    </source>
</evidence>
<proteinExistence type="predicted"/>
<keyword evidence="3" id="KW-0614">Plasmid</keyword>
<gene>
    <name evidence="3" type="ORF">M0639_32605</name>
</gene>
<dbReference type="InterPro" id="IPR044855">
    <property type="entry name" value="CoA-Trfase_III_dom3_sf"/>
</dbReference>
<protein>
    <submittedName>
        <fullName evidence="3">CoA transferase</fullName>
    </submittedName>
</protein>
<dbReference type="Gene3D" id="3.40.50.10540">
    <property type="entry name" value="Crotonobetainyl-coa:carnitine coa-transferase, domain 1"/>
    <property type="match status" value="2"/>
</dbReference>
<dbReference type="InterPro" id="IPR050483">
    <property type="entry name" value="CoA-transferase_III_domain"/>
</dbReference>
<dbReference type="PANTHER" id="PTHR48207:SF4">
    <property type="entry name" value="BLL6097 PROTEIN"/>
    <property type="match status" value="1"/>
</dbReference>
<dbReference type="Pfam" id="PF02515">
    <property type="entry name" value="CoA_transf_3"/>
    <property type="match status" value="2"/>
</dbReference>
<evidence type="ECO:0000256" key="1">
    <source>
        <dbReference type="ARBA" id="ARBA00022679"/>
    </source>
</evidence>
<feature type="region of interest" description="Disordered" evidence="2">
    <location>
        <begin position="585"/>
        <end position="605"/>
    </location>
</feature>